<evidence type="ECO:0000256" key="1">
    <source>
        <dbReference type="SAM" id="Phobius"/>
    </source>
</evidence>
<feature type="transmembrane region" description="Helical" evidence="1">
    <location>
        <begin position="153"/>
        <end position="172"/>
    </location>
</feature>
<name>A0AAN6YNQ9_9PEZI</name>
<keyword evidence="1" id="KW-0472">Membrane</keyword>
<keyword evidence="1" id="KW-1133">Transmembrane helix</keyword>
<sequence>MINPRLRLRGVHAHTHLPNISGLVGSGLHFKTPLGLWFFETASPSTHPPPGATSSSASHLLLFSFLLLIPLSRLFLLLFCCQSLLFSVFLIPKVYPPRAAKKEHVWSVWCFGNPLPRGLLFVWWWIAGIGRNEIEKTKNYTHKKRDTMGDKSVFLFNSLLSYDGCWLAYLVIFSSMG</sequence>
<dbReference type="AlphaFoldDB" id="A0AAN6YNQ9"/>
<dbReference type="EMBL" id="MU858045">
    <property type="protein sequence ID" value="KAK4220067.1"/>
    <property type="molecule type" value="Genomic_DNA"/>
</dbReference>
<reference evidence="2" key="2">
    <citation type="submission" date="2023-05" db="EMBL/GenBank/DDBJ databases">
        <authorList>
            <consortium name="Lawrence Berkeley National Laboratory"/>
            <person name="Steindorff A."/>
            <person name="Hensen N."/>
            <person name="Bonometti L."/>
            <person name="Westerberg I."/>
            <person name="Brannstrom I.O."/>
            <person name="Guillou S."/>
            <person name="Cros-Aarteil S."/>
            <person name="Calhoun S."/>
            <person name="Haridas S."/>
            <person name="Kuo A."/>
            <person name="Mondo S."/>
            <person name="Pangilinan J."/>
            <person name="Riley R."/>
            <person name="Labutti K."/>
            <person name="Andreopoulos B."/>
            <person name="Lipzen A."/>
            <person name="Chen C."/>
            <person name="Yanf M."/>
            <person name="Daum C."/>
            <person name="Ng V."/>
            <person name="Clum A."/>
            <person name="Ohm R."/>
            <person name="Martin F."/>
            <person name="Silar P."/>
            <person name="Natvig D."/>
            <person name="Lalanne C."/>
            <person name="Gautier V."/>
            <person name="Ament-Velasquez S.L."/>
            <person name="Kruys A."/>
            <person name="Hutchinson M.I."/>
            <person name="Powell A.J."/>
            <person name="Barry K."/>
            <person name="Miller A.N."/>
            <person name="Grigoriev I.V."/>
            <person name="Debuchy R."/>
            <person name="Gladieux P."/>
            <person name="Thoren M.H."/>
            <person name="Johannesson H."/>
        </authorList>
    </citation>
    <scope>NUCLEOTIDE SEQUENCE</scope>
    <source>
        <strain evidence="2">PSN293</strain>
    </source>
</reference>
<organism evidence="2 3">
    <name type="scientific">Rhypophila decipiens</name>
    <dbReference type="NCBI Taxonomy" id="261697"/>
    <lineage>
        <taxon>Eukaryota</taxon>
        <taxon>Fungi</taxon>
        <taxon>Dikarya</taxon>
        <taxon>Ascomycota</taxon>
        <taxon>Pezizomycotina</taxon>
        <taxon>Sordariomycetes</taxon>
        <taxon>Sordariomycetidae</taxon>
        <taxon>Sordariales</taxon>
        <taxon>Naviculisporaceae</taxon>
        <taxon>Rhypophila</taxon>
    </lineage>
</organism>
<protein>
    <submittedName>
        <fullName evidence="2">Uncharacterized protein</fullName>
    </submittedName>
</protein>
<gene>
    <name evidence="2" type="ORF">QBC37DRAFT_394</name>
</gene>
<proteinExistence type="predicted"/>
<comment type="caution">
    <text evidence="2">The sequence shown here is derived from an EMBL/GenBank/DDBJ whole genome shotgun (WGS) entry which is preliminary data.</text>
</comment>
<accession>A0AAN6YNQ9</accession>
<evidence type="ECO:0000313" key="2">
    <source>
        <dbReference type="EMBL" id="KAK4220067.1"/>
    </source>
</evidence>
<feature type="transmembrane region" description="Helical" evidence="1">
    <location>
        <begin position="74"/>
        <end position="95"/>
    </location>
</feature>
<keyword evidence="3" id="KW-1185">Reference proteome</keyword>
<keyword evidence="1" id="KW-0812">Transmembrane</keyword>
<reference evidence="2" key="1">
    <citation type="journal article" date="2023" name="Mol. Phylogenet. Evol.">
        <title>Genome-scale phylogeny and comparative genomics of the fungal order Sordariales.</title>
        <authorList>
            <person name="Hensen N."/>
            <person name="Bonometti L."/>
            <person name="Westerberg I."/>
            <person name="Brannstrom I.O."/>
            <person name="Guillou S."/>
            <person name="Cros-Aarteil S."/>
            <person name="Calhoun S."/>
            <person name="Haridas S."/>
            <person name="Kuo A."/>
            <person name="Mondo S."/>
            <person name="Pangilinan J."/>
            <person name="Riley R."/>
            <person name="LaButti K."/>
            <person name="Andreopoulos B."/>
            <person name="Lipzen A."/>
            <person name="Chen C."/>
            <person name="Yan M."/>
            <person name="Daum C."/>
            <person name="Ng V."/>
            <person name="Clum A."/>
            <person name="Steindorff A."/>
            <person name="Ohm R.A."/>
            <person name="Martin F."/>
            <person name="Silar P."/>
            <person name="Natvig D.O."/>
            <person name="Lalanne C."/>
            <person name="Gautier V."/>
            <person name="Ament-Velasquez S.L."/>
            <person name="Kruys A."/>
            <person name="Hutchinson M.I."/>
            <person name="Powell A.J."/>
            <person name="Barry K."/>
            <person name="Miller A.N."/>
            <person name="Grigoriev I.V."/>
            <person name="Debuchy R."/>
            <person name="Gladieux P."/>
            <person name="Hiltunen Thoren M."/>
            <person name="Johannesson H."/>
        </authorList>
    </citation>
    <scope>NUCLEOTIDE SEQUENCE</scope>
    <source>
        <strain evidence="2">PSN293</strain>
    </source>
</reference>
<evidence type="ECO:0000313" key="3">
    <source>
        <dbReference type="Proteomes" id="UP001301769"/>
    </source>
</evidence>
<dbReference type="Proteomes" id="UP001301769">
    <property type="component" value="Unassembled WGS sequence"/>
</dbReference>